<dbReference type="InterPro" id="IPR041141">
    <property type="entry name" value="CmlA_N"/>
</dbReference>
<protein>
    <submittedName>
        <fullName evidence="3">Polyketide synthase</fullName>
    </submittedName>
    <submittedName>
        <fullName evidence="2">Putative beta-hydroxylase</fullName>
    </submittedName>
</protein>
<dbReference type="InterPro" id="IPR050114">
    <property type="entry name" value="UPF0173_UPF0282_UlaG_hydrolase"/>
</dbReference>
<dbReference type="SUPFAM" id="SSF56281">
    <property type="entry name" value="Metallo-hydrolase/oxidoreductase"/>
    <property type="match status" value="1"/>
</dbReference>
<evidence type="ECO:0000313" key="2">
    <source>
        <dbReference type="EMBL" id="CAD91223.1"/>
    </source>
</evidence>
<dbReference type="EMBL" id="AJ561198">
    <property type="protein sequence ID" value="CAD91223.1"/>
    <property type="molecule type" value="Genomic_DNA"/>
</dbReference>
<dbReference type="PANTHER" id="PTHR43546">
    <property type="entry name" value="UPF0173 METAL-DEPENDENT HYDROLASE MJ1163-RELATED"/>
    <property type="match status" value="1"/>
</dbReference>
<dbReference type="RefSeq" id="WP_225271925.1">
    <property type="nucleotide sequence ID" value="NZ_CP084058.1"/>
</dbReference>
<sequence>MSEELLFLRPDTIIEPLANRFYASMYATAPVTAAMNLAFRNLPMLESYLASPEWHFAAARDPKFRGGFFVNIEEQRKNEVEALLAAIRRDSADVLRFAEAIAEAEKIIREEATGYDLRPLYPKLPPELSGLVEIAYDTGNAASLHFLEPLIYKSKAYAEDCQSVQLSVETGIERPFVMSTPRLPSPDVLELNIPFRHPGLEELFLSRIRPTTLAALREALELGDAEAARLADLLVPEPSLASDRHVAAGARIRYWGHACLLMQTPDVAIMTDPFISADTDATGRYTYNDLPDRLDYVLITHGHSDHLVPETLLQLRGRVGTFVVPRTSRGNLCDPSLALYLRSFGLPAIEVDDFDEIEFPGGKIVSTPFFGEHADLDIRAKSTYWINLGGKSIWVGADSSGLDPVLYRHIRRHLGAVNIAFLGMECDGAPLNWQYQPFITKALPKKMSDSRKMSGSNAEQAGAIVTELGAEEAYIYAMGEESWLGHVMATSYNEDSYQLQQIAEFEAWCSRKGVKAAHLLDQHEWHWSSSR</sequence>
<dbReference type="Gene3D" id="3.60.15.10">
    <property type="entry name" value="Ribonuclease Z/Hydroxyacylglutathione hydrolase-like"/>
    <property type="match status" value="1"/>
</dbReference>
<evidence type="ECO:0000313" key="3">
    <source>
        <dbReference type="EMBL" id="SBO92675.1"/>
    </source>
</evidence>
<dbReference type="Pfam" id="PF18456">
    <property type="entry name" value="CmlA_N"/>
    <property type="match status" value="1"/>
</dbReference>
<feature type="domain" description="Diiron non-heme beta-hydroxylase N-terminal" evidence="1">
    <location>
        <begin position="8"/>
        <end position="238"/>
    </location>
</feature>
<reference evidence="3" key="2">
    <citation type="submission" date="2016-04" db="EMBL/GenBank/DDBJ databases">
        <authorList>
            <person name="Evans L.H."/>
            <person name="Alamgir A."/>
            <person name="Owens N."/>
            <person name="Weber N.D."/>
            <person name="Virtaneva K."/>
            <person name="Barbian K."/>
            <person name="Babar A."/>
            <person name="Rosenke K."/>
        </authorList>
    </citation>
    <scope>NUCLEOTIDE SEQUENCE</scope>
    <source>
        <strain evidence="3">Nono1</strain>
    </source>
</reference>
<reference evidence="2" key="1">
    <citation type="journal article" date="2003" name="Chem. Biol.">
        <title>The gene cluster for the biosynthesis of the glycopeptide antibiotic A40926 by nonomuraea species.</title>
        <authorList>
            <person name="Sosio M."/>
            <person name="Stinchi S."/>
            <person name="Beltrametti F."/>
            <person name="Lazzarini A."/>
            <person name="Donadio S."/>
        </authorList>
    </citation>
    <scope>NUCLEOTIDE SEQUENCE</scope>
    <source>
        <strain evidence="2">ATCC 39727</strain>
    </source>
</reference>
<evidence type="ECO:0000259" key="1">
    <source>
        <dbReference type="Pfam" id="PF18456"/>
    </source>
</evidence>
<dbReference type="InterPro" id="IPR036866">
    <property type="entry name" value="RibonucZ/Hydroxyglut_hydro"/>
</dbReference>
<accession>Q7WZ63</accession>
<dbReference type="Pfam" id="PF13483">
    <property type="entry name" value="Lactamase_B_3"/>
    <property type="match status" value="1"/>
</dbReference>
<gene>
    <name evidence="2" type="primary">dbv28</name>
    <name evidence="3" type="ORF">BN4615_P2189</name>
</gene>
<dbReference type="EMBL" id="LT559118">
    <property type="protein sequence ID" value="SBO92675.1"/>
    <property type="molecule type" value="Genomic_DNA"/>
</dbReference>
<dbReference type="PANTHER" id="PTHR43546:SF3">
    <property type="entry name" value="UPF0173 METAL-DEPENDENT HYDROLASE MJ1163"/>
    <property type="match status" value="1"/>
</dbReference>
<dbReference type="AlphaFoldDB" id="Q7WZ63"/>
<organism evidence="2">
    <name type="scientific">Nonomuraea gerenzanensis</name>
    <dbReference type="NCBI Taxonomy" id="93944"/>
    <lineage>
        <taxon>Bacteria</taxon>
        <taxon>Bacillati</taxon>
        <taxon>Actinomycetota</taxon>
        <taxon>Actinomycetes</taxon>
        <taxon>Streptosporangiales</taxon>
        <taxon>Streptosporangiaceae</taxon>
        <taxon>Nonomuraea</taxon>
    </lineage>
</organism>
<proteinExistence type="predicted"/>
<name>Q7WZ63_9ACTN</name>